<reference evidence="9 11" key="1">
    <citation type="journal article" date="2012" name="Nature">
        <title>Algal genomes reveal evolutionary mosaicism and the fate of nucleomorphs.</title>
        <authorList>
            <consortium name="DOE Joint Genome Institute"/>
            <person name="Curtis B.A."/>
            <person name="Tanifuji G."/>
            <person name="Burki F."/>
            <person name="Gruber A."/>
            <person name="Irimia M."/>
            <person name="Maruyama S."/>
            <person name="Arias M.C."/>
            <person name="Ball S.G."/>
            <person name="Gile G.H."/>
            <person name="Hirakawa Y."/>
            <person name="Hopkins J.F."/>
            <person name="Kuo A."/>
            <person name="Rensing S.A."/>
            <person name="Schmutz J."/>
            <person name="Symeonidi A."/>
            <person name="Elias M."/>
            <person name="Eveleigh R.J."/>
            <person name="Herman E.K."/>
            <person name="Klute M.J."/>
            <person name="Nakayama T."/>
            <person name="Obornik M."/>
            <person name="Reyes-Prieto A."/>
            <person name="Armbrust E.V."/>
            <person name="Aves S.J."/>
            <person name="Beiko R.G."/>
            <person name="Coutinho P."/>
            <person name="Dacks J.B."/>
            <person name="Durnford D.G."/>
            <person name="Fast N.M."/>
            <person name="Green B.R."/>
            <person name="Grisdale C.J."/>
            <person name="Hempel F."/>
            <person name="Henrissat B."/>
            <person name="Hoppner M.P."/>
            <person name="Ishida K."/>
            <person name="Kim E."/>
            <person name="Koreny L."/>
            <person name="Kroth P.G."/>
            <person name="Liu Y."/>
            <person name="Malik S.B."/>
            <person name="Maier U.G."/>
            <person name="McRose D."/>
            <person name="Mock T."/>
            <person name="Neilson J.A."/>
            <person name="Onodera N.T."/>
            <person name="Poole A.M."/>
            <person name="Pritham E.J."/>
            <person name="Richards T.A."/>
            <person name="Rocap G."/>
            <person name="Roy S.W."/>
            <person name="Sarai C."/>
            <person name="Schaack S."/>
            <person name="Shirato S."/>
            <person name="Slamovits C.H."/>
            <person name="Spencer D.F."/>
            <person name="Suzuki S."/>
            <person name="Worden A.Z."/>
            <person name="Zauner S."/>
            <person name="Barry K."/>
            <person name="Bell C."/>
            <person name="Bharti A.K."/>
            <person name="Crow J.A."/>
            <person name="Grimwood J."/>
            <person name="Kramer R."/>
            <person name="Lindquist E."/>
            <person name="Lucas S."/>
            <person name="Salamov A."/>
            <person name="McFadden G.I."/>
            <person name="Lane C.E."/>
            <person name="Keeling P.J."/>
            <person name="Gray M.W."/>
            <person name="Grigoriev I.V."/>
            <person name="Archibald J.M."/>
        </authorList>
    </citation>
    <scope>NUCLEOTIDE SEQUENCE</scope>
    <source>
        <strain evidence="9 11">CCMP2712</strain>
    </source>
</reference>
<dbReference type="Gene3D" id="3.40.470.10">
    <property type="entry name" value="Uracil-DNA glycosylase-like domain"/>
    <property type="match status" value="1"/>
</dbReference>
<dbReference type="AlphaFoldDB" id="L1ISN7"/>
<evidence type="ECO:0000256" key="7">
    <source>
        <dbReference type="HAMAP-Rule" id="MF_03166"/>
    </source>
</evidence>
<comment type="catalytic activity">
    <reaction evidence="1 7">
        <text>Hydrolyzes single-stranded DNA or mismatched double-stranded DNA and polynucleotides, releasing free uracil.</text>
        <dbReference type="EC" id="3.2.2.27"/>
    </reaction>
</comment>
<dbReference type="NCBIfam" id="NF003591">
    <property type="entry name" value="PRK05254.1-4"/>
    <property type="match status" value="1"/>
</dbReference>
<accession>L1ISN7</accession>
<dbReference type="EMBL" id="JH993042">
    <property type="protein sequence ID" value="EKX39122.1"/>
    <property type="molecule type" value="Genomic_DNA"/>
</dbReference>
<reference evidence="11" key="2">
    <citation type="submission" date="2012-11" db="EMBL/GenBank/DDBJ databases">
        <authorList>
            <person name="Kuo A."/>
            <person name="Curtis B.A."/>
            <person name="Tanifuji G."/>
            <person name="Burki F."/>
            <person name="Gruber A."/>
            <person name="Irimia M."/>
            <person name="Maruyama S."/>
            <person name="Arias M.C."/>
            <person name="Ball S.G."/>
            <person name="Gile G.H."/>
            <person name="Hirakawa Y."/>
            <person name="Hopkins J.F."/>
            <person name="Rensing S.A."/>
            <person name="Schmutz J."/>
            <person name="Symeonidi A."/>
            <person name="Elias M."/>
            <person name="Eveleigh R.J."/>
            <person name="Herman E.K."/>
            <person name="Klute M.J."/>
            <person name="Nakayama T."/>
            <person name="Obornik M."/>
            <person name="Reyes-Prieto A."/>
            <person name="Armbrust E.V."/>
            <person name="Aves S.J."/>
            <person name="Beiko R.G."/>
            <person name="Coutinho P."/>
            <person name="Dacks J.B."/>
            <person name="Durnford D.G."/>
            <person name="Fast N.M."/>
            <person name="Green B.R."/>
            <person name="Grisdale C."/>
            <person name="Hempe F."/>
            <person name="Henrissat B."/>
            <person name="Hoppner M.P."/>
            <person name="Ishida K.-I."/>
            <person name="Kim E."/>
            <person name="Koreny L."/>
            <person name="Kroth P.G."/>
            <person name="Liu Y."/>
            <person name="Malik S.-B."/>
            <person name="Maier U.G."/>
            <person name="McRose D."/>
            <person name="Mock T."/>
            <person name="Neilson J.A."/>
            <person name="Onodera N.T."/>
            <person name="Poole A.M."/>
            <person name="Pritham E.J."/>
            <person name="Richards T.A."/>
            <person name="Rocap G."/>
            <person name="Roy S.W."/>
            <person name="Sarai C."/>
            <person name="Schaack S."/>
            <person name="Shirato S."/>
            <person name="Slamovits C.H."/>
            <person name="Spencer D.F."/>
            <person name="Suzuki S."/>
            <person name="Worden A.Z."/>
            <person name="Zauner S."/>
            <person name="Barry K."/>
            <person name="Bell C."/>
            <person name="Bharti A.K."/>
            <person name="Crow J.A."/>
            <person name="Grimwood J."/>
            <person name="Kramer R."/>
            <person name="Lindquist E."/>
            <person name="Lucas S."/>
            <person name="Salamov A."/>
            <person name="McFadden G.I."/>
            <person name="Lane C.E."/>
            <person name="Keeling P.J."/>
            <person name="Gray M.W."/>
            <person name="Grigoriev I.V."/>
            <person name="Archibald J.M."/>
        </authorList>
    </citation>
    <scope>NUCLEOTIDE SEQUENCE</scope>
    <source>
        <strain evidence="11">CCMP2712</strain>
    </source>
</reference>
<evidence type="ECO:0000256" key="5">
    <source>
        <dbReference type="ARBA" id="ARBA00022801"/>
    </source>
</evidence>
<dbReference type="Proteomes" id="UP000011087">
    <property type="component" value="Unassembled WGS sequence"/>
</dbReference>
<reference evidence="10" key="3">
    <citation type="submission" date="2015-06" db="UniProtKB">
        <authorList>
            <consortium name="EnsemblProtists"/>
        </authorList>
    </citation>
    <scope>IDENTIFICATION</scope>
</reference>
<feature type="domain" description="Uracil-DNA glycosylase-like" evidence="8">
    <location>
        <begin position="114"/>
        <end position="276"/>
    </location>
</feature>
<dbReference type="SMART" id="SM00986">
    <property type="entry name" value="UDG"/>
    <property type="match status" value="1"/>
</dbReference>
<evidence type="ECO:0000313" key="9">
    <source>
        <dbReference type="EMBL" id="EKX39122.1"/>
    </source>
</evidence>
<name>L1ISN7_GUITC</name>
<keyword evidence="6 7" id="KW-0234">DNA repair</keyword>
<dbReference type="STRING" id="905079.L1ISN7"/>
<dbReference type="SMART" id="SM00987">
    <property type="entry name" value="UreE_C"/>
    <property type="match status" value="1"/>
</dbReference>
<keyword evidence="4 7" id="KW-0227">DNA damage</keyword>
<dbReference type="InterPro" id="IPR002043">
    <property type="entry name" value="UDG_fam1"/>
</dbReference>
<dbReference type="NCBIfam" id="NF003589">
    <property type="entry name" value="PRK05254.1-2"/>
    <property type="match status" value="1"/>
</dbReference>
<dbReference type="OMA" id="PWTRQGV"/>
<dbReference type="HAMAP" id="MF_00148">
    <property type="entry name" value="UDG"/>
    <property type="match status" value="1"/>
</dbReference>
<evidence type="ECO:0000256" key="4">
    <source>
        <dbReference type="ARBA" id="ARBA00022763"/>
    </source>
</evidence>
<dbReference type="EnsemblProtists" id="EKX39122">
    <property type="protein sequence ID" value="EKX39122"/>
    <property type="gene ID" value="GUITHDRAFT_76600"/>
</dbReference>
<feature type="active site" description="Proton acceptor" evidence="7">
    <location>
        <position position="129"/>
    </location>
</feature>
<dbReference type="EC" id="3.2.2.27" evidence="3 7"/>
<dbReference type="FunFam" id="3.40.470.10:FF:000001">
    <property type="entry name" value="Uracil-DNA glycosylase"/>
    <property type="match status" value="1"/>
</dbReference>
<dbReference type="GO" id="GO:0005739">
    <property type="term" value="C:mitochondrion"/>
    <property type="evidence" value="ECO:0007669"/>
    <property type="project" value="UniProtKB-SubCell"/>
</dbReference>
<evidence type="ECO:0000256" key="6">
    <source>
        <dbReference type="ARBA" id="ARBA00023204"/>
    </source>
</evidence>
<keyword evidence="7" id="KW-0539">Nucleus</keyword>
<evidence type="ECO:0000256" key="1">
    <source>
        <dbReference type="ARBA" id="ARBA00001400"/>
    </source>
</evidence>
<dbReference type="InterPro" id="IPR005122">
    <property type="entry name" value="Uracil-DNA_glycosylase-like"/>
</dbReference>
<comment type="similarity">
    <text evidence="2 7">Belongs to the uracil-DNA glycosylase (UDG) superfamily. UNG family.</text>
</comment>
<dbReference type="NCBIfam" id="NF003588">
    <property type="entry name" value="PRK05254.1-1"/>
    <property type="match status" value="1"/>
</dbReference>
<dbReference type="SUPFAM" id="SSF52141">
    <property type="entry name" value="Uracil-DNA glycosylase-like"/>
    <property type="match status" value="1"/>
</dbReference>
<dbReference type="Pfam" id="PF03167">
    <property type="entry name" value="UDG"/>
    <property type="match status" value="1"/>
</dbReference>
<dbReference type="PANTHER" id="PTHR11264">
    <property type="entry name" value="URACIL-DNA GLYCOSYLASE"/>
    <property type="match status" value="1"/>
</dbReference>
<sequence length="288" mass="32050">MCHSFFSTELPYVSHCLLCTAAWQKKYFNPFSQGLSKKPETSVSPPPAHAPPVESLKGKDLYQALEQLPSDWRDFLADETDKEYFKDLNDFYVDEVSKGATVYPPTRDIFGAFCLCPLDQVSVIIVGQDPYHGPGQAHGLAFSVRQGVAPPPSLQNIFKELESDPAVSFQRPRHGCLEGWAKQGVLLLNTCLTVRAGQALSHQAKGWEKFTDAVISKLDKQCDGLVFLLWGQPAAKKCSSVDESKHMVLKAPHPSPLSARRGFFGCKHFSLCNEYLSAQSKKEINWQT</sequence>
<keyword evidence="5 7" id="KW-0378">Hydrolase</keyword>
<evidence type="ECO:0000259" key="8">
    <source>
        <dbReference type="SMART" id="SM00986"/>
    </source>
</evidence>
<dbReference type="GeneID" id="17295862"/>
<dbReference type="HOGENOM" id="CLU_032162_3_0_1"/>
<comment type="function">
    <text evidence="7">Excises uracil residues from the DNA which can arise as a result of misincorporation of dUMP residues by DNA polymerase or due to deamination of cytosine.</text>
</comment>
<dbReference type="NCBIfam" id="NF003592">
    <property type="entry name" value="PRK05254.1-5"/>
    <property type="match status" value="1"/>
</dbReference>
<evidence type="ECO:0000256" key="3">
    <source>
        <dbReference type="ARBA" id="ARBA00012030"/>
    </source>
</evidence>
<comment type="subcellular location">
    <subcellularLocation>
        <location evidence="7">Mitochondrion</location>
    </subcellularLocation>
    <subcellularLocation>
        <location evidence="7">Nucleus</location>
    </subcellularLocation>
</comment>
<dbReference type="InterPro" id="IPR036895">
    <property type="entry name" value="Uracil-DNA_glycosylase-like_sf"/>
</dbReference>
<dbReference type="PANTHER" id="PTHR11264:SF0">
    <property type="entry name" value="URACIL-DNA GLYCOSYLASE"/>
    <property type="match status" value="1"/>
</dbReference>
<keyword evidence="7" id="KW-0496">Mitochondrion</keyword>
<dbReference type="GO" id="GO:0005634">
    <property type="term" value="C:nucleus"/>
    <property type="evidence" value="ECO:0007669"/>
    <property type="project" value="UniProtKB-SubCell"/>
</dbReference>
<evidence type="ECO:0000313" key="10">
    <source>
        <dbReference type="EnsemblProtists" id="EKX39122"/>
    </source>
</evidence>
<dbReference type="eggNOG" id="KOG2994">
    <property type="taxonomic scope" value="Eukaryota"/>
</dbReference>
<keyword evidence="11" id="KW-1185">Reference proteome</keyword>
<dbReference type="GO" id="GO:0004844">
    <property type="term" value="F:uracil DNA N-glycosylase activity"/>
    <property type="evidence" value="ECO:0007669"/>
    <property type="project" value="UniProtKB-UniRule"/>
</dbReference>
<dbReference type="PaxDb" id="55529-EKX39122"/>
<proteinExistence type="inferred from homology"/>
<organism evidence="9">
    <name type="scientific">Guillardia theta (strain CCMP2712)</name>
    <name type="common">Cryptophyte</name>
    <dbReference type="NCBI Taxonomy" id="905079"/>
    <lineage>
        <taxon>Eukaryota</taxon>
        <taxon>Cryptophyceae</taxon>
        <taxon>Pyrenomonadales</taxon>
        <taxon>Geminigeraceae</taxon>
        <taxon>Guillardia</taxon>
    </lineage>
</organism>
<evidence type="ECO:0000256" key="2">
    <source>
        <dbReference type="ARBA" id="ARBA00008184"/>
    </source>
</evidence>
<dbReference type="OrthoDB" id="10031947at2759"/>
<dbReference type="KEGG" id="gtt:GUITHDRAFT_76600"/>
<protein>
    <recommendedName>
        <fullName evidence="3 7">Uracil-DNA glycosylase</fullName>
        <shortName evidence="7">UDG</shortName>
        <ecNumber evidence="3 7">3.2.2.27</ecNumber>
    </recommendedName>
</protein>
<dbReference type="CDD" id="cd10027">
    <property type="entry name" value="UDG-F1-like"/>
    <property type="match status" value="1"/>
</dbReference>
<evidence type="ECO:0000313" key="11">
    <source>
        <dbReference type="Proteomes" id="UP000011087"/>
    </source>
</evidence>
<dbReference type="RefSeq" id="XP_005826102.1">
    <property type="nucleotide sequence ID" value="XM_005826045.1"/>
</dbReference>
<dbReference type="GO" id="GO:0097510">
    <property type="term" value="P:base-excision repair, AP site formation via deaminated base removal"/>
    <property type="evidence" value="ECO:0007669"/>
    <property type="project" value="TreeGrafter"/>
</dbReference>
<dbReference type="NCBIfam" id="TIGR00628">
    <property type="entry name" value="ung"/>
    <property type="match status" value="1"/>
</dbReference>
<gene>
    <name evidence="9" type="ORF">GUITHDRAFT_76600</name>
</gene>